<dbReference type="Proteomes" id="UP000570474">
    <property type="component" value="Unassembled WGS sequence"/>
</dbReference>
<name>A0A847S6E7_9BACT</name>
<proteinExistence type="predicted"/>
<dbReference type="EMBL" id="JABAIA010000004">
    <property type="protein sequence ID" value="NLR68658.1"/>
    <property type="molecule type" value="Genomic_DNA"/>
</dbReference>
<reference evidence="1 2" key="1">
    <citation type="submission" date="2020-04" db="EMBL/GenBank/DDBJ databases">
        <authorList>
            <person name="Yin C."/>
        </authorList>
    </citation>
    <scope>NUCLEOTIDE SEQUENCE [LARGE SCALE GENOMIC DNA]</scope>
    <source>
        <strain evidence="1 2">Ae27</strain>
    </source>
</reference>
<accession>A0A847S6E7</accession>
<dbReference type="AlphaFoldDB" id="A0A847S6E7"/>
<gene>
    <name evidence="1" type="ORF">HGH92_30425</name>
</gene>
<comment type="caution">
    <text evidence="1">The sequence shown here is derived from an EMBL/GenBank/DDBJ whole genome shotgun (WGS) entry which is preliminary data.</text>
</comment>
<evidence type="ECO:0000313" key="1">
    <source>
        <dbReference type="EMBL" id="NLR68658.1"/>
    </source>
</evidence>
<keyword evidence="2" id="KW-1185">Reference proteome</keyword>
<protein>
    <submittedName>
        <fullName evidence="1">Uncharacterized protein</fullName>
    </submittedName>
</protein>
<sequence length="287" mass="32299">MLTEDIKIYCPAGLETENRIWISKGLQKAPATEDGFSFESDAYRPGLPWRVPEAEETAVLFTTDAERTPSRTIGLSKLPEDIADIFIRIGLPGITSDDELKILRKHHAADYIAAMEGMYAYMGSFQCDSPEAFSKIGVVINEPDKRSVTINLKNGCLTGLHLDSWDRLDIGKLDTATNRICFNLGAQDRFFLFTNLSVKTLCGWVEQQLSVNPYLMSKNELCQLFFTHWPEYPVVKLRVKPFEAYIAPTENLIHDGCTEGGKQKDICCTARGYFNVADNIKKHVHGH</sequence>
<evidence type="ECO:0000313" key="2">
    <source>
        <dbReference type="Proteomes" id="UP000570474"/>
    </source>
</evidence>
<dbReference type="RefSeq" id="WP_168874619.1">
    <property type="nucleotide sequence ID" value="NZ_JABAIA010000004.1"/>
</dbReference>
<organism evidence="1 2">
    <name type="scientific">Chitinophaga varians</name>
    <dbReference type="NCBI Taxonomy" id="2202339"/>
    <lineage>
        <taxon>Bacteria</taxon>
        <taxon>Pseudomonadati</taxon>
        <taxon>Bacteroidota</taxon>
        <taxon>Chitinophagia</taxon>
        <taxon>Chitinophagales</taxon>
        <taxon>Chitinophagaceae</taxon>
        <taxon>Chitinophaga</taxon>
    </lineage>
</organism>